<dbReference type="InterPro" id="IPR051448">
    <property type="entry name" value="CdaR-like_regulators"/>
</dbReference>
<organism evidence="5 6">
    <name type="scientific">Paractinoplanes brasiliensis</name>
    <dbReference type="NCBI Taxonomy" id="52695"/>
    <lineage>
        <taxon>Bacteria</taxon>
        <taxon>Bacillati</taxon>
        <taxon>Actinomycetota</taxon>
        <taxon>Actinomycetes</taxon>
        <taxon>Micromonosporales</taxon>
        <taxon>Micromonosporaceae</taxon>
        <taxon>Paractinoplanes</taxon>
    </lineage>
</organism>
<evidence type="ECO:0000313" key="5">
    <source>
        <dbReference type="EMBL" id="TDO32963.1"/>
    </source>
</evidence>
<dbReference type="Proteomes" id="UP000294901">
    <property type="component" value="Unassembled WGS sequence"/>
</dbReference>
<feature type="compositionally biased region" description="Low complexity" evidence="2">
    <location>
        <begin position="432"/>
        <end position="443"/>
    </location>
</feature>
<feature type="region of interest" description="Disordered" evidence="2">
    <location>
        <begin position="412"/>
        <end position="445"/>
    </location>
</feature>
<gene>
    <name evidence="5" type="ORF">C8E87_8443</name>
</gene>
<dbReference type="Gene3D" id="1.10.10.2840">
    <property type="entry name" value="PucR C-terminal helix-turn-helix domain"/>
    <property type="match status" value="1"/>
</dbReference>
<comment type="caution">
    <text evidence="5">The sequence shown here is derived from an EMBL/GenBank/DDBJ whole genome shotgun (WGS) entry which is preliminary data.</text>
</comment>
<feature type="domain" description="CdaR GGDEF-like" evidence="4">
    <location>
        <begin position="307"/>
        <end position="412"/>
    </location>
</feature>
<dbReference type="GO" id="GO:0003677">
    <property type="term" value="F:DNA binding"/>
    <property type="evidence" value="ECO:0007669"/>
    <property type="project" value="UniProtKB-KW"/>
</dbReference>
<feature type="compositionally biased region" description="Polar residues" evidence="2">
    <location>
        <begin position="414"/>
        <end position="431"/>
    </location>
</feature>
<dbReference type="AlphaFoldDB" id="A0A4R6JB45"/>
<evidence type="ECO:0000256" key="1">
    <source>
        <dbReference type="ARBA" id="ARBA00006754"/>
    </source>
</evidence>
<accession>A0A4R6JB45</accession>
<keyword evidence="5" id="KW-0238">DNA-binding</keyword>
<evidence type="ECO:0000259" key="3">
    <source>
        <dbReference type="Pfam" id="PF13556"/>
    </source>
</evidence>
<dbReference type="PANTHER" id="PTHR33744:SF17">
    <property type="entry name" value="CONSERVED PROTEIN"/>
    <property type="match status" value="1"/>
</dbReference>
<dbReference type="InterPro" id="IPR025736">
    <property type="entry name" value="PucR_C-HTH_dom"/>
</dbReference>
<evidence type="ECO:0000259" key="4">
    <source>
        <dbReference type="Pfam" id="PF17853"/>
    </source>
</evidence>
<feature type="domain" description="PucR C-terminal helix-turn-helix" evidence="3">
    <location>
        <begin position="518"/>
        <end position="576"/>
    </location>
</feature>
<name>A0A4R6JB45_9ACTN</name>
<dbReference type="Pfam" id="PF13556">
    <property type="entry name" value="HTH_30"/>
    <property type="match status" value="1"/>
</dbReference>
<dbReference type="InterPro" id="IPR042070">
    <property type="entry name" value="PucR_C-HTH_sf"/>
</dbReference>
<evidence type="ECO:0000256" key="2">
    <source>
        <dbReference type="SAM" id="MobiDB-lite"/>
    </source>
</evidence>
<evidence type="ECO:0000313" key="6">
    <source>
        <dbReference type="Proteomes" id="UP000294901"/>
    </source>
</evidence>
<sequence>MTLGSSGMSQLPRASLGRVLDDLGATLLELVHGDPLSTEPIAGIAIHDPYDEPHLPTPALVLGVGLREPAEIAALLRALGPQGAAGLIVRGPVPLGDELRLAAEESGVALLALTRGASWAQLAALLRSMLSQGDVGDVGPEMLGGLPSGDLFALANAVAALVDAPVTIEDPDSRVLAFSGRQEEADESRVETILGRQVPERFARILSRAGVLRDLHRSADPVFVAPPPTAPGEFSVPRVAVAVRAGDEFLGSIWAAVHEPLTPDRSRAFSDAAKLVALHMLRLRAGADVERRLRTELVGTALEGGTGAREALARLGLADQPLIVLALAPAAPDGAEDRSGPAAARQRLADALAMHLSAVHAGSAVALLGDVTYGLLPVTTSERAARVATEFLDRVGDRVPALIGVSPPVASAATPLTSRPATSPAGTSSPRAGSTASSGAFSAPRTGSVTSLAEARASADRALRVLRSGCGLRVAQLSDVYTRAMVLELRDVLAARGDTPTGPLARLIAYDAEHNANLVETLAAWLDAFGDAVAAAAALHVHPNTFRYRLRRLAEVGGLDLTDPDARFGAMLQLRVFLI</sequence>
<keyword evidence="6" id="KW-1185">Reference proteome</keyword>
<reference evidence="5 6" key="1">
    <citation type="submission" date="2019-03" db="EMBL/GenBank/DDBJ databases">
        <title>Sequencing the genomes of 1000 actinobacteria strains.</title>
        <authorList>
            <person name="Klenk H.-P."/>
        </authorList>
    </citation>
    <scope>NUCLEOTIDE SEQUENCE [LARGE SCALE GENOMIC DNA]</scope>
    <source>
        <strain evidence="5 6">DSM 43805</strain>
    </source>
</reference>
<comment type="similarity">
    <text evidence="1">Belongs to the CdaR family.</text>
</comment>
<dbReference type="PANTHER" id="PTHR33744">
    <property type="entry name" value="CARBOHYDRATE DIACID REGULATOR"/>
    <property type="match status" value="1"/>
</dbReference>
<dbReference type="Pfam" id="PF17853">
    <property type="entry name" value="GGDEF_2"/>
    <property type="match status" value="1"/>
</dbReference>
<dbReference type="InterPro" id="IPR041522">
    <property type="entry name" value="CdaR_GGDEF"/>
</dbReference>
<protein>
    <submittedName>
        <fullName evidence="5">DNA-binding PucR family transcriptional regulator</fullName>
    </submittedName>
</protein>
<proteinExistence type="inferred from homology"/>
<dbReference type="EMBL" id="SNWR01000002">
    <property type="protein sequence ID" value="TDO32963.1"/>
    <property type="molecule type" value="Genomic_DNA"/>
</dbReference>